<dbReference type="PANTHER" id="PTHR35005">
    <property type="entry name" value="3-DEHYDRO-SCYLLO-INOSOSE HYDROLASE"/>
    <property type="match status" value="1"/>
</dbReference>
<dbReference type="SUPFAM" id="SSF102215">
    <property type="entry name" value="Creatininase"/>
    <property type="match status" value="1"/>
</dbReference>
<dbReference type="EC" id="3.5.2.10" evidence="6"/>
<dbReference type="EMBL" id="JALJYF010000001">
    <property type="protein sequence ID" value="MCP1727116.1"/>
    <property type="molecule type" value="Genomic_DNA"/>
</dbReference>
<evidence type="ECO:0000313" key="7">
    <source>
        <dbReference type="Proteomes" id="UP001523550"/>
    </source>
</evidence>
<organism evidence="6 7">
    <name type="scientific">Natronospira proteinivora</name>
    <dbReference type="NCBI Taxonomy" id="1807133"/>
    <lineage>
        <taxon>Bacteria</taxon>
        <taxon>Pseudomonadati</taxon>
        <taxon>Pseudomonadota</taxon>
        <taxon>Gammaproteobacteria</taxon>
        <taxon>Natronospirales</taxon>
        <taxon>Natronospiraceae</taxon>
        <taxon>Natronospira</taxon>
    </lineage>
</organism>
<evidence type="ECO:0000256" key="4">
    <source>
        <dbReference type="ARBA" id="ARBA00022833"/>
    </source>
</evidence>
<comment type="caution">
    <text evidence="6">The sequence shown here is derived from an EMBL/GenBank/DDBJ whole genome shotgun (WGS) entry which is preliminary data.</text>
</comment>
<keyword evidence="7" id="KW-1185">Reference proteome</keyword>
<dbReference type="InterPro" id="IPR024087">
    <property type="entry name" value="Creatininase-like_sf"/>
</dbReference>
<reference evidence="6 7" key="1">
    <citation type="submission" date="2022-03" db="EMBL/GenBank/DDBJ databases">
        <title>Genomic Encyclopedia of Type Strains, Phase III (KMG-III): the genomes of soil and plant-associated and newly described type strains.</title>
        <authorList>
            <person name="Whitman W."/>
        </authorList>
    </citation>
    <scope>NUCLEOTIDE SEQUENCE [LARGE SCALE GENOMIC DNA]</scope>
    <source>
        <strain evidence="6 7">BSker1</strain>
    </source>
</reference>
<comment type="similarity">
    <text evidence="5">Belongs to the creatininase superfamily.</text>
</comment>
<evidence type="ECO:0000256" key="5">
    <source>
        <dbReference type="ARBA" id="ARBA00024029"/>
    </source>
</evidence>
<sequence length="248" mass="26868">MLLQHCAWPEVEAYLEKSTGVIVPIGSTEQHGPNGLVGTDALCPQVLAEAAGEREGIMVAPTLSIGMAQHHLDFPGSITLRPRTLMAVVYDVVQSLARHGFSHIYFLNGHGGNINTVQAAFAEYYSDYSLHKGPSCEAQTRLKMGNWFAGGRVKQISAERFGDKEGSHATCSEISLTQYAYPESIKDVGLSPEQAPEGHFRDAVDFRRQFPDGRIGAASGLANPETGKALFEAGIADLLDEYRAFLDS</sequence>
<dbReference type="RefSeq" id="WP_253446496.1">
    <property type="nucleotide sequence ID" value="NZ_JALJYF010000001.1"/>
</dbReference>
<name>A0ABT1G743_9GAMM</name>
<keyword evidence="2" id="KW-0479">Metal-binding</keyword>
<keyword evidence="4" id="KW-0862">Zinc</keyword>
<dbReference type="Gene3D" id="3.40.50.10310">
    <property type="entry name" value="Creatininase"/>
    <property type="match status" value="1"/>
</dbReference>
<comment type="cofactor">
    <cofactor evidence="1">
        <name>Zn(2+)</name>
        <dbReference type="ChEBI" id="CHEBI:29105"/>
    </cofactor>
</comment>
<gene>
    <name evidence="6" type="ORF">J2T60_001081</name>
</gene>
<dbReference type="GO" id="GO:0047789">
    <property type="term" value="F:creatininase activity"/>
    <property type="evidence" value="ECO:0007669"/>
    <property type="project" value="UniProtKB-EC"/>
</dbReference>
<evidence type="ECO:0000256" key="1">
    <source>
        <dbReference type="ARBA" id="ARBA00001947"/>
    </source>
</evidence>
<dbReference type="InterPro" id="IPR003785">
    <property type="entry name" value="Creatininase/forma_Hydrolase"/>
</dbReference>
<keyword evidence="3 6" id="KW-0378">Hydrolase</keyword>
<accession>A0ABT1G743</accession>
<evidence type="ECO:0000256" key="2">
    <source>
        <dbReference type="ARBA" id="ARBA00022723"/>
    </source>
</evidence>
<dbReference type="PANTHER" id="PTHR35005:SF1">
    <property type="entry name" value="2-AMINO-5-FORMYLAMINO-6-RIBOSYLAMINOPYRIMIDIN-4(3H)-ONE 5'-MONOPHOSPHATE DEFORMYLASE"/>
    <property type="match status" value="1"/>
</dbReference>
<evidence type="ECO:0000313" key="6">
    <source>
        <dbReference type="EMBL" id="MCP1727116.1"/>
    </source>
</evidence>
<evidence type="ECO:0000256" key="3">
    <source>
        <dbReference type="ARBA" id="ARBA00022801"/>
    </source>
</evidence>
<dbReference type="Pfam" id="PF02633">
    <property type="entry name" value="Creatininase"/>
    <property type="match status" value="1"/>
</dbReference>
<protein>
    <submittedName>
        <fullName evidence="6">Creatinine amidohydrolase</fullName>
        <ecNumber evidence="6">3.5.2.10</ecNumber>
    </submittedName>
</protein>
<proteinExistence type="inferred from homology"/>
<dbReference type="Proteomes" id="UP001523550">
    <property type="component" value="Unassembled WGS sequence"/>
</dbReference>